<organism evidence="1">
    <name type="scientific">Solanum lycopersicum</name>
    <name type="common">Tomato</name>
    <name type="synonym">Lycopersicon esculentum</name>
    <dbReference type="NCBI Taxonomy" id="4081"/>
    <lineage>
        <taxon>Eukaryota</taxon>
        <taxon>Viridiplantae</taxon>
        <taxon>Streptophyta</taxon>
        <taxon>Embryophyta</taxon>
        <taxon>Tracheophyta</taxon>
        <taxon>Spermatophyta</taxon>
        <taxon>Magnoliopsida</taxon>
        <taxon>eudicotyledons</taxon>
        <taxon>Gunneridae</taxon>
        <taxon>Pentapetalae</taxon>
        <taxon>asterids</taxon>
        <taxon>lamiids</taxon>
        <taxon>Solanales</taxon>
        <taxon>Solanaceae</taxon>
        <taxon>Solanoideae</taxon>
        <taxon>Solaneae</taxon>
        <taxon>Solanum</taxon>
        <taxon>Solanum subgen. Lycopersicon</taxon>
    </lineage>
</organism>
<dbReference type="Proteomes" id="UP000004994">
    <property type="component" value="Unassembled WGS sequence"/>
</dbReference>
<proteinExistence type="predicted"/>
<dbReference type="AlphaFoldDB" id="A0A494G903"/>
<dbReference type="EnsemblPlants" id="Solyc00g020980.1.1">
    <property type="protein sequence ID" value="Solyc00g020980.1.1.1.CDS"/>
    <property type="gene ID" value="Solyc00g020980.1"/>
</dbReference>
<name>A0A494G903_SOLLC</name>
<accession>A0A494G903</accession>
<evidence type="ECO:0000313" key="2">
    <source>
        <dbReference type="Proteomes" id="UP000004994"/>
    </source>
</evidence>
<dbReference type="Gramene" id="Solyc00g020980.1.1">
    <property type="protein sequence ID" value="Solyc00g020980.1.1.1.CDS"/>
    <property type="gene ID" value="Solyc00g020980.1"/>
</dbReference>
<keyword evidence="2" id="KW-1185">Reference proteome</keyword>
<evidence type="ECO:0000313" key="1">
    <source>
        <dbReference type="EnsemblPlants" id="Solyc00g020980.1.1.1.CDS"/>
    </source>
</evidence>
<protein>
    <submittedName>
        <fullName evidence="1">Uncharacterized protein</fullName>
    </submittedName>
</protein>
<dbReference type="PaxDb" id="4081-Solyc00g020980.1.1"/>
<reference evidence="1" key="1">
    <citation type="journal article" date="2012" name="Nature">
        <title>The tomato genome sequence provides insights into fleshy fruit evolution.</title>
        <authorList>
            <consortium name="Tomato Genome Consortium"/>
        </authorList>
    </citation>
    <scope>NUCLEOTIDE SEQUENCE [LARGE SCALE GENOMIC DNA]</scope>
    <source>
        <strain evidence="1">cv. Heinz 1706</strain>
    </source>
</reference>
<reference evidence="1" key="2">
    <citation type="submission" date="2019-04" db="UniProtKB">
        <authorList>
            <consortium name="EnsemblPlants"/>
        </authorList>
    </citation>
    <scope>IDENTIFICATION</scope>
    <source>
        <strain evidence="1">cv. Heinz 1706</strain>
    </source>
</reference>
<dbReference type="InParanoid" id="A0A494G903"/>
<sequence>MPPSRVLSGAVLFERWIGSCLSLYRLPTLERSQYAQIAFPVAIVVVDDDRGRESRLVVLVDAFNTERTCN</sequence>